<keyword evidence="4 5" id="KW-0472">Membrane</keyword>
<reference evidence="6 7" key="1">
    <citation type="submission" date="2018-12" db="EMBL/GenBank/DDBJ databases">
        <title>Marinifilum JC070 sp. nov., a marine bacterium isolated from Yongle Blue Hole in the South China Sea.</title>
        <authorList>
            <person name="Fu T."/>
        </authorList>
    </citation>
    <scope>NUCLEOTIDE SEQUENCE [LARGE SCALE GENOMIC DNA]</scope>
    <source>
        <strain evidence="6 7">JC070</strain>
    </source>
</reference>
<dbReference type="Pfam" id="PF13564">
    <property type="entry name" value="DoxX_2"/>
    <property type="match status" value="1"/>
</dbReference>
<evidence type="ECO:0000256" key="3">
    <source>
        <dbReference type="ARBA" id="ARBA00022989"/>
    </source>
</evidence>
<proteinExistence type="predicted"/>
<evidence type="ECO:0000313" key="6">
    <source>
        <dbReference type="EMBL" id="NOU61772.1"/>
    </source>
</evidence>
<name>A0ABX1X0H3_9BACT</name>
<evidence type="ECO:0000256" key="5">
    <source>
        <dbReference type="SAM" id="Phobius"/>
    </source>
</evidence>
<dbReference type="Proteomes" id="UP000732105">
    <property type="component" value="Unassembled WGS sequence"/>
</dbReference>
<keyword evidence="2 5" id="KW-0812">Transmembrane</keyword>
<keyword evidence="3 5" id="KW-1133">Transmembrane helix</keyword>
<gene>
    <name evidence="6" type="ORF">ELS83_18400</name>
</gene>
<protein>
    <submittedName>
        <fullName evidence="6">DoxX family protein</fullName>
    </submittedName>
</protein>
<feature type="transmembrane region" description="Helical" evidence="5">
    <location>
        <begin position="46"/>
        <end position="64"/>
    </location>
</feature>
<comment type="subcellular location">
    <subcellularLocation>
        <location evidence="1">Membrane</location>
        <topology evidence="1">Multi-pass membrane protein</topology>
    </subcellularLocation>
</comment>
<evidence type="ECO:0000256" key="2">
    <source>
        <dbReference type="ARBA" id="ARBA00022692"/>
    </source>
</evidence>
<feature type="transmembrane region" description="Helical" evidence="5">
    <location>
        <begin position="7"/>
        <end position="26"/>
    </location>
</feature>
<evidence type="ECO:0000256" key="1">
    <source>
        <dbReference type="ARBA" id="ARBA00004141"/>
    </source>
</evidence>
<feature type="transmembrane region" description="Helical" evidence="5">
    <location>
        <begin position="96"/>
        <end position="113"/>
    </location>
</feature>
<dbReference type="EMBL" id="RZNH01000041">
    <property type="protein sequence ID" value="NOU61772.1"/>
    <property type="molecule type" value="Genomic_DNA"/>
</dbReference>
<sequence>MKKFKIINWISTGLLTTMMLMSVVLYFTEHSEMVKGFELYGYPSYIIYPLAIAKIFGLLAIWFCKNKVIKEWAYAGFFFNFVLAFLAHFMIGDGEFGGAIVAILLLAASYFTMKKTDSVIA</sequence>
<comment type="caution">
    <text evidence="6">The sequence shown here is derived from an EMBL/GenBank/DDBJ whole genome shotgun (WGS) entry which is preliminary data.</text>
</comment>
<keyword evidence="7" id="KW-1185">Reference proteome</keyword>
<evidence type="ECO:0000313" key="7">
    <source>
        <dbReference type="Proteomes" id="UP000732105"/>
    </source>
</evidence>
<feature type="transmembrane region" description="Helical" evidence="5">
    <location>
        <begin position="71"/>
        <end position="90"/>
    </location>
</feature>
<organism evidence="6 7">
    <name type="scientific">Marinifilum caeruleilacunae</name>
    <dbReference type="NCBI Taxonomy" id="2499076"/>
    <lineage>
        <taxon>Bacteria</taxon>
        <taxon>Pseudomonadati</taxon>
        <taxon>Bacteroidota</taxon>
        <taxon>Bacteroidia</taxon>
        <taxon>Marinilabiliales</taxon>
        <taxon>Marinifilaceae</taxon>
    </lineage>
</organism>
<evidence type="ECO:0000256" key="4">
    <source>
        <dbReference type="ARBA" id="ARBA00023136"/>
    </source>
</evidence>
<dbReference type="InterPro" id="IPR032808">
    <property type="entry name" value="DoxX"/>
</dbReference>
<dbReference type="RefSeq" id="WP_171597029.1">
    <property type="nucleotide sequence ID" value="NZ_RZNH01000041.1"/>
</dbReference>
<accession>A0ABX1X0H3</accession>